<comment type="caution">
    <text evidence="1">The sequence shown here is derived from an EMBL/GenBank/DDBJ whole genome shotgun (WGS) entry which is preliminary data.</text>
</comment>
<gene>
    <name evidence="1" type="ORF">ABJI51_41140</name>
</gene>
<accession>A0ABV0LVQ4</accession>
<keyword evidence="2" id="KW-1185">Reference proteome</keyword>
<evidence type="ECO:0000313" key="1">
    <source>
        <dbReference type="EMBL" id="MEQ0565522.1"/>
    </source>
</evidence>
<name>A0ABV0LVQ4_9PSEU</name>
<reference evidence="1 2" key="1">
    <citation type="submission" date="2024-05" db="EMBL/GenBank/DDBJ databases">
        <authorList>
            <person name="Zhao H."/>
            <person name="Xu Y."/>
            <person name="Lin S."/>
            <person name="Spain J.C."/>
            <person name="Zhou N.-Y."/>
        </authorList>
    </citation>
    <scope>NUCLEOTIDE SEQUENCE [LARGE SCALE GENOMIC DNA]</scope>
    <source>
        <strain evidence="1 2">NEAU-NG30</strain>
    </source>
</reference>
<evidence type="ECO:0000313" key="2">
    <source>
        <dbReference type="Proteomes" id="UP001440984"/>
    </source>
</evidence>
<protein>
    <recommendedName>
        <fullName evidence="3">TetR family transcriptional regulator</fullName>
    </recommendedName>
</protein>
<sequence length="174" mass="18078">MRGTDVADAVVRIIARDGLAAVTAPAVAEEARRSREWVQRHATAEELLLRLTLTNTVAAVDRRIAAARHSLPGLLGTLAGQRVPDLAEHLAWLSALARSAAGPDLADPLRLRFGAVHRDLHARTATAAPAADHAARVTSALADGLAAHVLIGACSPQEAAGLLAAYATASRLTC</sequence>
<dbReference type="Proteomes" id="UP001440984">
    <property type="component" value="Unassembled WGS sequence"/>
</dbReference>
<evidence type="ECO:0008006" key="3">
    <source>
        <dbReference type="Google" id="ProtNLM"/>
    </source>
</evidence>
<proteinExistence type="predicted"/>
<dbReference type="RefSeq" id="WP_348956613.1">
    <property type="nucleotide sequence ID" value="NZ_JBDZYD010000020.1"/>
</dbReference>
<dbReference type="EMBL" id="JBDZYD010000020">
    <property type="protein sequence ID" value="MEQ0565522.1"/>
    <property type="molecule type" value="Genomic_DNA"/>
</dbReference>
<organism evidence="1 2">
    <name type="scientific">Amycolatopsis melonis</name>
    <dbReference type="NCBI Taxonomy" id="3156488"/>
    <lineage>
        <taxon>Bacteria</taxon>
        <taxon>Bacillati</taxon>
        <taxon>Actinomycetota</taxon>
        <taxon>Actinomycetes</taxon>
        <taxon>Pseudonocardiales</taxon>
        <taxon>Pseudonocardiaceae</taxon>
        <taxon>Amycolatopsis</taxon>
    </lineage>
</organism>
<dbReference type="Gene3D" id="1.10.357.10">
    <property type="entry name" value="Tetracycline Repressor, domain 2"/>
    <property type="match status" value="1"/>
</dbReference>